<dbReference type="KEGG" id="elk:111147115"/>
<evidence type="ECO:0000256" key="4">
    <source>
        <dbReference type="ARBA" id="ARBA00022499"/>
    </source>
</evidence>
<dbReference type="InterPro" id="IPR011993">
    <property type="entry name" value="PH-like_dom_sf"/>
</dbReference>
<keyword evidence="5" id="KW-0597">Phosphoprotein</keyword>
<feature type="compositionally biased region" description="Low complexity" evidence="10">
    <location>
        <begin position="18"/>
        <end position="28"/>
    </location>
</feature>
<name>A0A2Y9JLI9_ENHLU</name>
<keyword evidence="14" id="KW-0675">Receptor</keyword>
<dbReference type="PRINTS" id="PR00628">
    <property type="entry name" value="INSULINRSI"/>
</dbReference>
<dbReference type="PROSITE" id="PS50003">
    <property type="entry name" value="PH_DOMAIN"/>
    <property type="match status" value="1"/>
</dbReference>
<dbReference type="GO" id="GO:0008286">
    <property type="term" value="P:insulin receptor signaling pathway"/>
    <property type="evidence" value="ECO:0007669"/>
    <property type="project" value="InterPro"/>
</dbReference>
<dbReference type="Pfam" id="PF02174">
    <property type="entry name" value="IRS"/>
    <property type="match status" value="1"/>
</dbReference>
<feature type="region of interest" description="Disordered" evidence="10">
    <location>
        <begin position="1118"/>
        <end position="1217"/>
    </location>
</feature>
<dbReference type="PANTHER" id="PTHR10614:SF7">
    <property type="entry name" value="INSULIN RECEPTOR SUBSTRATE 2"/>
    <property type="match status" value="1"/>
</dbReference>
<dbReference type="OrthoDB" id="946068at2759"/>
<feature type="compositionally biased region" description="Pro residues" evidence="10">
    <location>
        <begin position="857"/>
        <end position="866"/>
    </location>
</feature>
<comment type="subcellular location">
    <subcellularLocation>
        <location evidence="1">Cytoplasm</location>
        <location evidence="1">Cytosol</location>
    </subcellularLocation>
</comment>
<reference evidence="14" key="1">
    <citation type="submission" date="2025-08" db="UniProtKB">
        <authorList>
            <consortium name="RefSeq"/>
        </authorList>
    </citation>
    <scope>IDENTIFICATION</scope>
    <source>
        <tissue evidence="14">Blood</tissue>
    </source>
</reference>
<evidence type="ECO:0000256" key="1">
    <source>
        <dbReference type="ARBA" id="ARBA00004514"/>
    </source>
</evidence>
<keyword evidence="3" id="KW-0963">Cytoplasm</keyword>
<feature type="compositionally biased region" description="Low complexity" evidence="10">
    <location>
        <begin position="408"/>
        <end position="421"/>
    </location>
</feature>
<proteinExistence type="predicted"/>
<feature type="compositionally biased region" description="Low complexity" evidence="10">
    <location>
        <begin position="698"/>
        <end position="710"/>
    </location>
</feature>
<protein>
    <recommendedName>
        <fullName evidence="9">Insulin receptor substrate 2</fullName>
    </recommendedName>
</protein>
<evidence type="ECO:0000256" key="10">
    <source>
        <dbReference type="SAM" id="MobiDB-lite"/>
    </source>
</evidence>
<dbReference type="SMART" id="SM01244">
    <property type="entry name" value="IRS"/>
    <property type="match status" value="1"/>
</dbReference>
<evidence type="ECO:0000256" key="7">
    <source>
        <dbReference type="ARBA" id="ARBA00023224"/>
    </source>
</evidence>
<dbReference type="GO" id="GO:0043548">
    <property type="term" value="F:phosphatidylinositol 3-kinase binding"/>
    <property type="evidence" value="ECO:0007669"/>
    <property type="project" value="TreeGrafter"/>
</dbReference>
<evidence type="ECO:0000259" key="11">
    <source>
        <dbReference type="PROSITE" id="PS50003"/>
    </source>
</evidence>
<feature type="compositionally biased region" description="Low complexity" evidence="10">
    <location>
        <begin position="938"/>
        <end position="966"/>
    </location>
</feature>
<organism evidence="13 14">
    <name type="scientific">Enhydra lutris kenyoni</name>
    <name type="common">northern sea otter</name>
    <dbReference type="NCBI Taxonomy" id="391180"/>
    <lineage>
        <taxon>Eukaryota</taxon>
        <taxon>Metazoa</taxon>
        <taxon>Chordata</taxon>
        <taxon>Craniata</taxon>
        <taxon>Vertebrata</taxon>
        <taxon>Euteleostomi</taxon>
        <taxon>Mammalia</taxon>
        <taxon>Eutheria</taxon>
        <taxon>Laurasiatheria</taxon>
        <taxon>Carnivora</taxon>
        <taxon>Caniformia</taxon>
        <taxon>Musteloidea</taxon>
        <taxon>Mustelidae</taxon>
        <taxon>Lutrinae</taxon>
        <taxon>Enhydra</taxon>
    </lineage>
</organism>
<dbReference type="CDD" id="cd01257">
    <property type="entry name" value="PH_IRS"/>
    <property type="match status" value="1"/>
</dbReference>
<evidence type="ECO:0000256" key="8">
    <source>
        <dbReference type="ARBA" id="ARBA00063477"/>
    </source>
</evidence>
<dbReference type="STRING" id="391180.A0A2Y9JLI9"/>
<evidence type="ECO:0000256" key="5">
    <source>
        <dbReference type="ARBA" id="ARBA00022553"/>
    </source>
</evidence>
<feature type="region of interest" description="Disordered" evidence="10">
    <location>
        <begin position="1254"/>
        <end position="1288"/>
    </location>
</feature>
<feature type="compositionally biased region" description="Low complexity" evidence="10">
    <location>
        <begin position="1"/>
        <end position="10"/>
    </location>
</feature>
<feature type="compositionally biased region" description="Gly residues" evidence="10">
    <location>
        <begin position="364"/>
        <end position="376"/>
    </location>
</feature>
<evidence type="ECO:0000256" key="2">
    <source>
        <dbReference type="ARBA" id="ARBA00022481"/>
    </source>
</evidence>
<feature type="compositionally biased region" description="Low complexity" evidence="10">
    <location>
        <begin position="435"/>
        <end position="450"/>
    </location>
</feature>
<gene>
    <name evidence="14" type="primary">LOC111147115</name>
</gene>
<dbReference type="CDD" id="cd01204">
    <property type="entry name" value="PTB_IRS"/>
    <property type="match status" value="1"/>
</dbReference>
<feature type="region of interest" description="Disordered" evidence="10">
    <location>
        <begin position="1"/>
        <end position="30"/>
    </location>
</feature>
<dbReference type="GO" id="GO:0005886">
    <property type="term" value="C:plasma membrane"/>
    <property type="evidence" value="ECO:0007669"/>
    <property type="project" value="TreeGrafter"/>
</dbReference>
<feature type="region of interest" description="Disordered" evidence="10">
    <location>
        <begin position="938"/>
        <end position="1098"/>
    </location>
</feature>
<feature type="region of interest" description="Disordered" evidence="10">
    <location>
        <begin position="299"/>
        <end position="533"/>
    </location>
</feature>
<feature type="compositionally biased region" description="Low complexity" evidence="10">
    <location>
        <begin position="839"/>
        <end position="849"/>
    </location>
</feature>
<keyword evidence="7" id="KW-0807">Transducer</keyword>
<evidence type="ECO:0000313" key="13">
    <source>
        <dbReference type="Proteomes" id="UP000248482"/>
    </source>
</evidence>
<dbReference type="Proteomes" id="UP000248482">
    <property type="component" value="Unplaced"/>
</dbReference>
<dbReference type="SMART" id="SM00310">
    <property type="entry name" value="PTBI"/>
    <property type="match status" value="1"/>
</dbReference>
<evidence type="ECO:0000256" key="3">
    <source>
        <dbReference type="ARBA" id="ARBA00022490"/>
    </source>
</evidence>
<feature type="compositionally biased region" description="Pro residues" evidence="10">
    <location>
        <begin position="1079"/>
        <end position="1089"/>
    </location>
</feature>
<dbReference type="PANTHER" id="PTHR10614">
    <property type="entry name" value="INSULIN RECEPTOR SUBSTRATE"/>
    <property type="match status" value="1"/>
</dbReference>
<dbReference type="Pfam" id="PF00169">
    <property type="entry name" value="PH"/>
    <property type="match status" value="1"/>
</dbReference>
<keyword evidence="6" id="KW-0832">Ubl conjugation</keyword>
<feature type="compositionally biased region" description="Pro residues" evidence="10">
    <location>
        <begin position="1012"/>
        <end position="1021"/>
    </location>
</feature>
<dbReference type="PROSITE" id="PS51064">
    <property type="entry name" value="IRS_PTB"/>
    <property type="match status" value="1"/>
</dbReference>
<feature type="domain" description="IRS-type PTB" evidence="12">
    <location>
        <begin position="191"/>
        <end position="295"/>
    </location>
</feature>
<dbReference type="FunFam" id="2.30.29.30:FF:000029">
    <property type="entry name" value="Insulin receptor substrate 1"/>
    <property type="match status" value="1"/>
</dbReference>
<dbReference type="InterPro" id="IPR002404">
    <property type="entry name" value="IRS_PTB"/>
</dbReference>
<dbReference type="Gene3D" id="2.30.29.30">
    <property type="entry name" value="Pleckstrin-homology domain (PH domain)/Phosphotyrosine-binding domain (PTB)"/>
    <property type="match status" value="2"/>
</dbReference>
<dbReference type="GeneID" id="111147115"/>
<keyword evidence="13" id="KW-1185">Reference proteome</keyword>
<feature type="compositionally biased region" description="Low complexity" evidence="10">
    <location>
        <begin position="1146"/>
        <end position="1161"/>
    </location>
</feature>
<comment type="subunit">
    <text evidence="8">Interacts with PHIP. Interacts with SH2B1; this interaction enhances leptin-induced activation of the PI3-kinase pathway. Interacts with GRB2. Interacts with PIK3R1. Interacts with DVL2; this interaction promotes the Wnt/beta-catenin signaling pathway.</text>
</comment>
<dbReference type="SUPFAM" id="SSF50729">
    <property type="entry name" value="PH domain-like"/>
    <property type="match status" value="2"/>
</dbReference>
<feature type="compositionally biased region" description="Low complexity" evidence="10">
    <location>
        <begin position="469"/>
        <end position="490"/>
    </location>
</feature>
<feature type="domain" description="PH" evidence="11">
    <location>
        <begin position="29"/>
        <end position="143"/>
    </location>
</feature>
<dbReference type="GO" id="GO:0005829">
    <property type="term" value="C:cytosol"/>
    <property type="evidence" value="ECO:0007669"/>
    <property type="project" value="UniProtKB-SubCell"/>
</dbReference>
<dbReference type="SMART" id="SM00233">
    <property type="entry name" value="PH"/>
    <property type="match status" value="1"/>
</dbReference>
<feature type="compositionally biased region" description="Gly residues" evidence="10">
    <location>
        <begin position="1183"/>
        <end position="1192"/>
    </location>
</feature>
<sequence length="1330" mass="137395">MASPPLHGAPGPAGGDGPNLNNNNNNNHSVRKCGYLRKQKHGHKRFFVLRGPGDEAAAAAAGGGPAPQPPRLEYYESEKKWRSKAGAPKRVIALDCCLNINKRADAKHKYLIALYTKDEYFAVAAENEQEQEGWYRALTDLVSEGRAGDGPPAAATAASCSASLPGALGGSAGAAAADDSYGLVAPATAAYREVWQVNLKPKGLGQSKNLTGVYRLCLSARTIGFVKLNCEQPSVTLQLMNIRRCGHSDSFFFIEVGRSAVTGPGELWMQADDSVVAQNIHETILEAMKALKELFEFRPRSKSQSSGSSSTHPISVPGARRHHHLVNLPPSQTGLVRRSRTDSLAATPPAAKCSSCRVRTASEGDGGAAAGAGAAGGRPVSVAGSPLSPGPVRAPLSRSHTLSGGCGARASKAAPAPAGGALQHSRSMSMPVARSPPAATSPGSLSSSSGHGSGSYPPPPGAHPHLPHPLHQPAGQRPSSGSASASGSPSDPGFMSLDEYGSSPGDLRAFCGHRSNTPESIAETPPARDGGGGELYGYMTMDRPLSHCGRPYRRVSGDGAQDLDRGLRKRTYSLTTPARQRPVPQPSSASLDEYTLMRATFSGSSGRLCPTCPASSPKVAYHPYPEDYGDIEIGSHRSSSSNLGADDGYMPMTPGVALLGGGSGSCKSDDYMPMSPTSVSAPKQILQPRTAVAPALPPTGTAVPAPTPTVSRAFPASGGSYKTSSPAESSPEDSGYMRMWCGSKLSMENADTKLLPNGDYLNMSPSDAGTSGTPPDFFSAALHGSGEMLRGVPGYCYSSLPRSYKAPYTCNGDNDQYVLMSSPVGRILEEERLEPPASPGAAPSSSAFAAGGGHSQPPHPVVPSPSRPSGSSGGRPEGFPNQRARLVRPTRLSLEGLQTLPSMHEYPLPSEPKSPGEYINIDFGDAGARLSPPAPPLLASAASSSSLLSASSPASSLGSGTPGTSSDSRQRSPLSDYMNLDFSSPKSPKPGTQSGDPVGSLDALLSPQASSPYPPLPPRPAAPASSLQPQHPPPPPPGELYRLPQASTCQGPSAASSSSSETGDNGDYTEMAFGVAATPPQPIAAPPKPEGARVTSPTSGLKRLSLMDQVSGVEAFLQASQPPDPHRGAKVIRADPQGGRRRHSSETFSSTTTVTPVSPSFAHNPKRHNSASVENVSLRKSSEGGGSGVLGGGEEHPMSPRQLQPPPPQQARPWVPSQPGGLVGCPGGSSSPMCRETSAGFQNGLNYIAIDVRDEPGLSPTPQQHPHPQPGDKSAWGRTRSLGGLISAVGGSGSSGVCGGPGPGALPSANTYASIDFLSHHLKEATVVKE</sequence>
<keyword evidence="4" id="KW-1017">Isopeptide bond</keyword>
<evidence type="ECO:0000313" key="14">
    <source>
        <dbReference type="RefSeq" id="XP_022358725.1"/>
    </source>
</evidence>
<dbReference type="InterPro" id="IPR001849">
    <property type="entry name" value="PH_domain"/>
</dbReference>
<feature type="compositionally biased region" description="Polar residues" evidence="10">
    <location>
        <begin position="1170"/>
        <end position="1179"/>
    </location>
</feature>
<dbReference type="GO" id="GO:0005158">
    <property type="term" value="F:insulin receptor binding"/>
    <property type="evidence" value="ECO:0007669"/>
    <property type="project" value="InterPro"/>
</dbReference>
<feature type="compositionally biased region" description="Low complexity" evidence="10">
    <location>
        <begin position="302"/>
        <end position="315"/>
    </location>
</feature>
<feature type="compositionally biased region" description="Polar residues" evidence="10">
    <location>
        <begin position="981"/>
        <end position="995"/>
    </location>
</feature>
<dbReference type="FunFam" id="2.30.29.30:FF:000291">
    <property type="entry name" value="insulin receptor substrate 2"/>
    <property type="match status" value="1"/>
</dbReference>
<evidence type="ECO:0000256" key="9">
    <source>
        <dbReference type="ARBA" id="ARBA00068176"/>
    </source>
</evidence>
<keyword evidence="2" id="KW-0488">Methylation</keyword>
<accession>A0A2Y9JLI9</accession>
<feature type="region of interest" description="Disordered" evidence="10">
    <location>
        <begin position="832"/>
        <end position="920"/>
    </location>
</feature>
<dbReference type="GO" id="GO:0051050">
    <property type="term" value="P:positive regulation of transport"/>
    <property type="evidence" value="ECO:0007669"/>
    <property type="project" value="UniProtKB-ARBA"/>
</dbReference>
<feature type="region of interest" description="Disordered" evidence="10">
    <location>
        <begin position="698"/>
        <end position="734"/>
    </location>
</feature>
<dbReference type="InterPro" id="IPR039011">
    <property type="entry name" value="IRS"/>
</dbReference>
<evidence type="ECO:0000256" key="6">
    <source>
        <dbReference type="ARBA" id="ARBA00022843"/>
    </source>
</evidence>
<dbReference type="RefSeq" id="XP_022358725.1">
    <property type="nucleotide sequence ID" value="XM_022503017.1"/>
</dbReference>
<dbReference type="GO" id="GO:0035591">
    <property type="term" value="F:signaling adaptor activity"/>
    <property type="evidence" value="ECO:0007669"/>
    <property type="project" value="UniProtKB-ARBA"/>
</dbReference>
<evidence type="ECO:0000259" key="12">
    <source>
        <dbReference type="PROSITE" id="PS51064"/>
    </source>
</evidence>